<feature type="transmembrane region" description="Helical" evidence="1">
    <location>
        <begin position="88"/>
        <end position="108"/>
    </location>
</feature>
<evidence type="ECO:0000313" key="3">
    <source>
        <dbReference type="EMBL" id="KAA6303355.1"/>
    </source>
</evidence>
<reference evidence="3 4" key="1">
    <citation type="submission" date="2019-03" db="EMBL/GenBank/DDBJ databases">
        <title>Single cell metagenomics reveals metabolic interactions within the superorganism composed of flagellate Streblomastix strix and complex community of Bacteroidetes bacteria on its surface.</title>
        <authorList>
            <person name="Treitli S.C."/>
            <person name="Kolisko M."/>
            <person name="Husnik F."/>
            <person name="Keeling P."/>
            <person name="Hampl V."/>
        </authorList>
    </citation>
    <scope>NUCLEOTIDE SEQUENCE [LARGE SCALE GENOMIC DNA]</scope>
    <source>
        <strain evidence="3">St1</strain>
    </source>
</reference>
<evidence type="ECO:0008006" key="5">
    <source>
        <dbReference type="Google" id="ProtNLM"/>
    </source>
</evidence>
<evidence type="ECO:0000313" key="2">
    <source>
        <dbReference type="EMBL" id="KAA6303292.1"/>
    </source>
</evidence>
<comment type="caution">
    <text evidence="3">The sequence shown here is derived from an EMBL/GenBank/DDBJ whole genome shotgun (WGS) entry which is preliminary data.</text>
</comment>
<dbReference type="AlphaFoldDB" id="A0A5M8P4D0"/>
<gene>
    <name evidence="2" type="ORF">EZS26_000452</name>
    <name evidence="3" type="ORF">EZS26_000515</name>
</gene>
<dbReference type="InterPro" id="IPR045692">
    <property type="entry name" value="DUF6057"/>
</dbReference>
<feature type="transmembrane region" description="Helical" evidence="1">
    <location>
        <begin position="114"/>
        <end position="134"/>
    </location>
</feature>
<sequence length="617" mass="71865">MHNFVPMKKQGKTQNHLFRMAAIIVLFLFATLAAGWLYFYNRYFILNFLEEGMLFRTDAAYLHTYLIQPGGLARYTGSFLTQFYHYPLLGAMIFAAVISAIYAVFMAIARRNGAVNRFFFLPYLIPVCLLLSVMDNMNYRLWHPVGILITLGFFEIYLLLRKNSVRYPAGIILYVAAYFISGGNAWLFTILLVTDEMFRAKRSWIYLIAVLLLSAVVPWIAYQSIYVTPLDTAYFALTPFSEFTLKNTIFLLGWLSIPVLYILWRVLAQFQPVVNLKKPGLWIAVYVPLIFLPALWGMKKVQDPESELIMRMSYEVERGNWDQVIEIGKTHVGRNAVPVSYFTNIALSEKGRLADVLFNYCQTGTYGLFITWKTHYTTTLYIGEWFYRMGMIQEAFHCAFESFVTSPVEHGSKALRRLVQTTMLLRDREGFERYIRLLEHAPVYKSWAKQQRKLFEQCLADSSFVPEGMPTPISIDDFHVEHGDPVVNLKHILDINPHNRKAFEYWADFYLLHLDLLSFYEVMENYYPAIGYQHPPRSIEEALVIYAVATKDASTLNKYSVAKETIERFTAYNQIMESAQTPVGRNLLQKKFDNTYFYYYLNAKPMNIEEIYKMSIY</sequence>
<dbReference type="Pfam" id="PF19529">
    <property type="entry name" value="DUF6057"/>
    <property type="match status" value="1"/>
</dbReference>
<proteinExistence type="predicted"/>
<dbReference type="EMBL" id="SNRX01000002">
    <property type="protein sequence ID" value="KAA6303355.1"/>
    <property type="molecule type" value="Genomic_DNA"/>
</dbReference>
<feature type="transmembrane region" description="Helical" evidence="1">
    <location>
        <begin position="248"/>
        <end position="268"/>
    </location>
</feature>
<organism evidence="3 4">
    <name type="scientific">Candidatus Ordinivivax streblomastigis</name>
    <dbReference type="NCBI Taxonomy" id="2540710"/>
    <lineage>
        <taxon>Bacteria</taxon>
        <taxon>Pseudomonadati</taxon>
        <taxon>Bacteroidota</taxon>
        <taxon>Bacteroidia</taxon>
        <taxon>Bacteroidales</taxon>
        <taxon>Candidatus Ordinivivax</taxon>
    </lineage>
</organism>
<dbReference type="EMBL" id="SNRX01000002">
    <property type="protein sequence ID" value="KAA6303292.1"/>
    <property type="molecule type" value="Genomic_DNA"/>
</dbReference>
<keyword evidence="1" id="KW-0472">Membrane</keyword>
<feature type="transmembrane region" description="Helical" evidence="1">
    <location>
        <begin position="205"/>
        <end position="228"/>
    </location>
</feature>
<keyword evidence="1" id="KW-1133">Transmembrane helix</keyword>
<protein>
    <recommendedName>
        <fullName evidence="5">Transmembrane protein</fullName>
    </recommendedName>
</protein>
<feature type="transmembrane region" description="Helical" evidence="1">
    <location>
        <begin position="20"/>
        <end position="39"/>
    </location>
</feature>
<dbReference type="Proteomes" id="UP000324575">
    <property type="component" value="Unassembled WGS sequence"/>
</dbReference>
<feature type="transmembrane region" description="Helical" evidence="1">
    <location>
        <begin position="171"/>
        <end position="193"/>
    </location>
</feature>
<evidence type="ECO:0000313" key="4">
    <source>
        <dbReference type="Proteomes" id="UP000324575"/>
    </source>
</evidence>
<feature type="transmembrane region" description="Helical" evidence="1">
    <location>
        <begin position="141"/>
        <end position="159"/>
    </location>
</feature>
<evidence type="ECO:0000256" key="1">
    <source>
        <dbReference type="SAM" id="Phobius"/>
    </source>
</evidence>
<name>A0A5M8P4D0_9BACT</name>
<keyword evidence="1" id="KW-0812">Transmembrane</keyword>
<accession>A0A5M8P4D0</accession>
<feature type="transmembrane region" description="Helical" evidence="1">
    <location>
        <begin position="280"/>
        <end position="298"/>
    </location>
</feature>